<dbReference type="GO" id="GO:0016020">
    <property type="term" value="C:membrane"/>
    <property type="evidence" value="ECO:0007669"/>
    <property type="project" value="UniProtKB-SubCell"/>
</dbReference>
<dbReference type="SUPFAM" id="SSF103481">
    <property type="entry name" value="Multidrug resistance efflux transporter EmrE"/>
    <property type="match status" value="2"/>
</dbReference>
<comment type="similarity">
    <text evidence="2">Belongs to the EamA transporter family.</text>
</comment>
<feature type="transmembrane region" description="Helical" evidence="7">
    <location>
        <begin position="237"/>
        <end position="257"/>
    </location>
</feature>
<evidence type="ECO:0000256" key="5">
    <source>
        <dbReference type="ARBA" id="ARBA00023136"/>
    </source>
</evidence>
<dbReference type="PANTHER" id="PTHR32322:SF2">
    <property type="entry name" value="EAMA DOMAIN-CONTAINING PROTEIN"/>
    <property type="match status" value="1"/>
</dbReference>
<name>A0A6N6MW96_9HYPH</name>
<accession>A0A6N6MW96</accession>
<evidence type="ECO:0000259" key="8">
    <source>
        <dbReference type="Pfam" id="PF00892"/>
    </source>
</evidence>
<keyword evidence="5 7" id="KW-0472">Membrane</keyword>
<feature type="domain" description="EamA" evidence="8">
    <location>
        <begin position="206"/>
        <end position="337"/>
    </location>
</feature>
<feature type="transmembrane region" description="Helical" evidence="7">
    <location>
        <begin position="295"/>
        <end position="318"/>
    </location>
</feature>
<keyword evidence="3 7" id="KW-0812">Transmembrane</keyword>
<dbReference type="EMBL" id="VZZJ01000005">
    <property type="protein sequence ID" value="KAB1074214.1"/>
    <property type="molecule type" value="Genomic_DNA"/>
</dbReference>
<evidence type="ECO:0000256" key="6">
    <source>
        <dbReference type="SAM" id="MobiDB-lite"/>
    </source>
</evidence>
<evidence type="ECO:0000313" key="10">
    <source>
        <dbReference type="Proteomes" id="UP000441523"/>
    </source>
</evidence>
<dbReference type="PANTHER" id="PTHR32322">
    <property type="entry name" value="INNER MEMBRANE TRANSPORTER"/>
    <property type="match status" value="1"/>
</dbReference>
<feature type="transmembrane region" description="Helical" evidence="7">
    <location>
        <begin position="180"/>
        <end position="198"/>
    </location>
</feature>
<evidence type="ECO:0000256" key="7">
    <source>
        <dbReference type="SAM" id="Phobius"/>
    </source>
</evidence>
<feature type="transmembrane region" description="Helical" evidence="7">
    <location>
        <begin position="93"/>
        <end position="114"/>
    </location>
</feature>
<proteinExistence type="inferred from homology"/>
<comment type="caution">
    <text evidence="9">The sequence shown here is derived from an EMBL/GenBank/DDBJ whole genome shotgun (WGS) entry which is preliminary data.</text>
</comment>
<organism evidence="9 10">
    <name type="scientific">Methylobacterium planeticum</name>
    <dbReference type="NCBI Taxonomy" id="2615211"/>
    <lineage>
        <taxon>Bacteria</taxon>
        <taxon>Pseudomonadati</taxon>
        <taxon>Pseudomonadota</taxon>
        <taxon>Alphaproteobacteria</taxon>
        <taxon>Hyphomicrobiales</taxon>
        <taxon>Methylobacteriaceae</taxon>
        <taxon>Methylobacterium</taxon>
    </lineage>
</organism>
<evidence type="ECO:0000256" key="3">
    <source>
        <dbReference type="ARBA" id="ARBA00022692"/>
    </source>
</evidence>
<dbReference type="InterPro" id="IPR037185">
    <property type="entry name" value="EmrE-like"/>
</dbReference>
<dbReference type="InterPro" id="IPR050638">
    <property type="entry name" value="AA-Vitamin_Transporters"/>
</dbReference>
<feature type="transmembrane region" description="Helical" evidence="7">
    <location>
        <begin position="210"/>
        <end position="230"/>
    </location>
</feature>
<feature type="transmembrane region" description="Helical" evidence="7">
    <location>
        <begin position="65"/>
        <end position="87"/>
    </location>
</feature>
<feature type="transmembrane region" description="Helical" evidence="7">
    <location>
        <begin position="126"/>
        <end position="146"/>
    </location>
</feature>
<feature type="compositionally biased region" description="Basic residues" evidence="6">
    <location>
        <begin position="1"/>
        <end position="10"/>
    </location>
</feature>
<dbReference type="Proteomes" id="UP000441523">
    <property type="component" value="Unassembled WGS sequence"/>
</dbReference>
<sequence length="359" mass="36707">MRTRRRGRGARRLDAAAGRTSGLDPAPPRRCRDRGGRPGAGLPPHRGRRVSPVSGLAPAAPGPRALADGLLGVLIFSASLPATRLALTDLEPLFLTTARAAIAGIVAGAALLLLERRRPARADLASLAVVALGVVIGFPLLTALALRHIDAAHAAVFVGMLPLSTALFGAIRAGERPPPAFWLLSGLGSAVTIGFAAGNGISASRIGDGLMLAAILACGLGYAEGAGLARRLGGWQVIAWAAILSLPVTMPLALLWLPADPGAIRTPAWAGLAYVSLFSMLIGFVFWYRGLARGGIAAIGQLQLLQPFLGFLVAGLVLGEAIEARMLVAAGAVVACVAGARHVAVRSAKADPARGAPVR</sequence>
<feature type="transmembrane region" description="Helical" evidence="7">
    <location>
        <begin position="152"/>
        <end position="173"/>
    </location>
</feature>
<protein>
    <submittedName>
        <fullName evidence="9">DMT family transporter</fullName>
    </submittedName>
</protein>
<evidence type="ECO:0000256" key="2">
    <source>
        <dbReference type="ARBA" id="ARBA00007362"/>
    </source>
</evidence>
<evidence type="ECO:0000256" key="1">
    <source>
        <dbReference type="ARBA" id="ARBA00004141"/>
    </source>
</evidence>
<feature type="domain" description="EamA" evidence="8">
    <location>
        <begin position="70"/>
        <end position="188"/>
    </location>
</feature>
<feature type="transmembrane region" description="Helical" evidence="7">
    <location>
        <begin position="269"/>
        <end position="288"/>
    </location>
</feature>
<evidence type="ECO:0000313" key="9">
    <source>
        <dbReference type="EMBL" id="KAB1074214.1"/>
    </source>
</evidence>
<reference evidence="9 10" key="1">
    <citation type="submission" date="2019-09" db="EMBL/GenBank/DDBJ databases">
        <title>YIM 132548 draft genome.</title>
        <authorList>
            <person name="Jiang L."/>
        </authorList>
    </citation>
    <scope>NUCLEOTIDE SEQUENCE [LARGE SCALE GENOMIC DNA]</scope>
    <source>
        <strain evidence="9 10">YIM 132548</strain>
    </source>
</reference>
<feature type="transmembrane region" description="Helical" evidence="7">
    <location>
        <begin position="324"/>
        <end position="344"/>
    </location>
</feature>
<comment type="subcellular location">
    <subcellularLocation>
        <location evidence="1">Membrane</location>
        <topology evidence="1">Multi-pass membrane protein</topology>
    </subcellularLocation>
</comment>
<feature type="region of interest" description="Disordered" evidence="6">
    <location>
        <begin position="1"/>
        <end position="56"/>
    </location>
</feature>
<keyword evidence="4 7" id="KW-1133">Transmembrane helix</keyword>
<dbReference type="AlphaFoldDB" id="A0A6N6MW96"/>
<keyword evidence="10" id="KW-1185">Reference proteome</keyword>
<dbReference type="InterPro" id="IPR000620">
    <property type="entry name" value="EamA_dom"/>
</dbReference>
<dbReference type="Pfam" id="PF00892">
    <property type="entry name" value="EamA"/>
    <property type="match status" value="2"/>
</dbReference>
<evidence type="ECO:0000256" key="4">
    <source>
        <dbReference type="ARBA" id="ARBA00022989"/>
    </source>
</evidence>
<gene>
    <name evidence="9" type="ORF">F6X51_07450</name>
</gene>